<protein>
    <submittedName>
        <fullName evidence="1">Uu.00g132710.m01.CDS01</fullName>
    </submittedName>
</protein>
<evidence type="ECO:0000313" key="1">
    <source>
        <dbReference type="EMBL" id="CAJ2510462.1"/>
    </source>
</evidence>
<dbReference type="Proteomes" id="UP001295740">
    <property type="component" value="Unassembled WGS sequence"/>
</dbReference>
<proteinExistence type="predicted"/>
<name>A0AAI8VSW3_9PEZI</name>
<dbReference type="AlphaFoldDB" id="A0AAI8VSW3"/>
<sequence>MSMAGSAFPRISISLEASANRGEAPSWGLDVYRATYGDQNLWYRYIEYVRNAVAHTLRPRSSGAEEVAASALLHSTFRLVTMEDVGWDGFTTGQLREVFGQRSRAAIEDVDQNRHRPKYNYFMYVDKDVLDRFERAFPAGQDIVPNYVDDDVVIIVVEALETRWSGLPPDGAMLEEEEWSNHEDDDKEWQYSRAPFNSYIIYLLSRRRPHLV</sequence>
<dbReference type="EMBL" id="CAUWAG010000016">
    <property type="protein sequence ID" value="CAJ2510462.1"/>
    <property type="molecule type" value="Genomic_DNA"/>
</dbReference>
<reference evidence="1" key="1">
    <citation type="submission" date="2023-10" db="EMBL/GenBank/DDBJ databases">
        <authorList>
            <person name="Hackl T."/>
        </authorList>
    </citation>
    <scope>NUCLEOTIDE SEQUENCE</scope>
</reference>
<accession>A0AAI8VSW3</accession>
<organism evidence="1 2">
    <name type="scientific">Anthostomella pinea</name>
    <dbReference type="NCBI Taxonomy" id="933095"/>
    <lineage>
        <taxon>Eukaryota</taxon>
        <taxon>Fungi</taxon>
        <taxon>Dikarya</taxon>
        <taxon>Ascomycota</taxon>
        <taxon>Pezizomycotina</taxon>
        <taxon>Sordariomycetes</taxon>
        <taxon>Xylariomycetidae</taxon>
        <taxon>Xylariales</taxon>
        <taxon>Xylariaceae</taxon>
        <taxon>Anthostomella</taxon>
    </lineage>
</organism>
<comment type="caution">
    <text evidence="1">The sequence shown here is derived from an EMBL/GenBank/DDBJ whole genome shotgun (WGS) entry which is preliminary data.</text>
</comment>
<gene>
    <name evidence="1" type="ORF">KHLLAP_LOCUS10930</name>
</gene>
<evidence type="ECO:0000313" key="2">
    <source>
        <dbReference type="Proteomes" id="UP001295740"/>
    </source>
</evidence>
<keyword evidence="2" id="KW-1185">Reference proteome</keyword>